<proteinExistence type="predicted"/>
<feature type="region of interest" description="Disordered" evidence="1">
    <location>
        <begin position="35"/>
        <end position="66"/>
    </location>
</feature>
<protein>
    <recommendedName>
        <fullName evidence="4">Heat shock factor binding protein</fullName>
    </recommendedName>
</protein>
<dbReference type="Proteomes" id="UP001293593">
    <property type="component" value="Unassembled WGS sequence"/>
</dbReference>
<dbReference type="EMBL" id="JAWXYG010000001">
    <property type="protein sequence ID" value="KAK4283924.1"/>
    <property type="molecule type" value="Genomic_DNA"/>
</dbReference>
<feature type="compositionally biased region" description="Basic and acidic residues" evidence="1">
    <location>
        <begin position="37"/>
        <end position="49"/>
    </location>
</feature>
<evidence type="ECO:0000256" key="1">
    <source>
        <dbReference type="SAM" id="MobiDB-lite"/>
    </source>
</evidence>
<comment type="caution">
    <text evidence="2">The sequence shown here is derived from an EMBL/GenBank/DDBJ whole genome shotgun (WGS) entry which is preliminary data.</text>
</comment>
<sequence length="66" mass="7777">MSNVEETSSGSRNPMNVESTLRAMQQQFERMNVVFGEIRDKMDKQDERSANLQRGRPNPRRHERRG</sequence>
<dbReference type="AlphaFoldDB" id="A0AAE1THJ6"/>
<keyword evidence="3" id="KW-1185">Reference proteome</keyword>
<gene>
    <name evidence="2" type="ORF">QN277_000825</name>
</gene>
<feature type="region of interest" description="Disordered" evidence="1">
    <location>
        <begin position="1"/>
        <end position="20"/>
    </location>
</feature>
<evidence type="ECO:0000313" key="2">
    <source>
        <dbReference type="EMBL" id="KAK4283924.1"/>
    </source>
</evidence>
<feature type="compositionally biased region" description="Basic residues" evidence="1">
    <location>
        <begin position="57"/>
        <end position="66"/>
    </location>
</feature>
<reference evidence="2" key="1">
    <citation type="submission" date="2023-10" db="EMBL/GenBank/DDBJ databases">
        <title>Chromosome-level genome of the transformable northern wattle, Acacia crassicarpa.</title>
        <authorList>
            <person name="Massaro I."/>
            <person name="Sinha N.R."/>
            <person name="Poethig S."/>
            <person name="Leichty A.R."/>
        </authorList>
    </citation>
    <scope>NUCLEOTIDE SEQUENCE</scope>
    <source>
        <strain evidence="2">Acra3RX</strain>
        <tissue evidence="2">Leaf</tissue>
    </source>
</reference>
<accession>A0AAE1THJ6</accession>
<evidence type="ECO:0000313" key="3">
    <source>
        <dbReference type="Proteomes" id="UP001293593"/>
    </source>
</evidence>
<organism evidence="2 3">
    <name type="scientific">Acacia crassicarpa</name>
    <name type="common">northern wattle</name>
    <dbReference type="NCBI Taxonomy" id="499986"/>
    <lineage>
        <taxon>Eukaryota</taxon>
        <taxon>Viridiplantae</taxon>
        <taxon>Streptophyta</taxon>
        <taxon>Embryophyta</taxon>
        <taxon>Tracheophyta</taxon>
        <taxon>Spermatophyta</taxon>
        <taxon>Magnoliopsida</taxon>
        <taxon>eudicotyledons</taxon>
        <taxon>Gunneridae</taxon>
        <taxon>Pentapetalae</taxon>
        <taxon>rosids</taxon>
        <taxon>fabids</taxon>
        <taxon>Fabales</taxon>
        <taxon>Fabaceae</taxon>
        <taxon>Caesalpinioideae</taxon>
        <taxon>mimosoid clade</taxon>
        <taxon>Acacieae</taxon>
        <taxon>Acacia</taxon>
    </lineage>
</organism>
<name>A0AAE1THJ6_9FABA</name>
<evidence type="ECO:0008006" key="4">
    <source>
        <dbReference type="Google" id="ProtNLM"/>
    </source>
</evidence>